<name>A0A437DFY7_ORYJA</name>
<dbReference type="SUPFAM" id="SSF54001">
    <property type="entry name" value="Cysteine proteinases"/>
    <property type="match status" value="1"/>
</dbReference>
<protein>
    <recommendedName>
        <fullName evidence="3">Ubiquitin-like protease family profile domain-containing protein</fullName>
    </recommendedName>
</protein>
<proteinExistence type="predicted"/>
<reference evidence="1 2" key="2">
    <citation type="submission" date="2019-01" db="EMBL/GenBank/DDBJ databases">
        <title>A chromosome length genome reference of the Java medaka (oryzias javanicus).</title>
        <authorList>
            <person name="Herpin A."/>
            <person name="Takehana Y."/>
            <person name="Naruse K."/>
            <person name="Ansai S."/>
            <person name="Kawaguchi M."/>
        </authorList>
    </citation>
    <scope>NUCLEOTIDE SEQUENCE [LARGE SCALE GENOMIC DNA]</scope>
    <source>
        <strain evidence="1">RS831</strain>
        <tissue evidence="1">Whole body</tissue>
    </source>
</reference>
<evidence type="ECO:0000313" key="2">
    <source>
        <dbReference type="Proteomes" id="UP000283210"/>
    </source>
</evidence>
<reference evidence="1 2" key="1">
    <citation type="submission" date="2018-11" db="EMBL/GenBank/DDBJ databases">
        <authorList>
            <person name="Lopez-Roques C."/>
            <person name="Donnadieu C."/>
            <person name="Bouchez O."/>
            <person name="Klopp C."/>
            <person name="Cabau C."/>
            <person name="Zahm M."/>
        </authorList>
    </citation>
    <scope>NUCLEOTIDE SEQUENCE [LARGE SCALE GENOMIC DNA]</scope>
    <source>
        <strain evidence="1">RS831</strain>
        <tissue evidence="1">Whole body</tissue>
    </source>
</reference>
<dbReference type="EMBL" id="CM012440">
    <property type="protein sequence ID" value="RVE73765.1"/>
    <property type="molecule type" value="Genomic_DNA"/>
</dbReference>
<dbReference type="AlphaFoldDB" id="A0A437DFY7"/>
<keyword evidence="2" id="KW-1185">Reference proteome</keyword>
<dbReference type="Gene3D" id="3.40.395.10">
    <property type="entry name" value="Adenoviral Proteinase, Chain A"/>
    <property type="match status" value="1"/>
</dbReference>
<evidence type="ECO:0008006" key="3">
    <source>
        <dbReference type="Google" id="ProtNLM"/>
    </source>
</evidence>
<gene>
    <name evidence="1" type="ORF">OJAV_G00034750</name>
</gene>
<dbReference type="OrthoDB" id="8951552at2759"/>
<dbReference type="InterPro" id="IPR038765">
    <property type="entry name" value="Papain-like_cys_pep_sf"/>
</dbReference>
<accession>A0A437DFY7</accession>
<dbReference type="Proteomes" id="UP000283210">
    <property type="component" value="Chromosome 4"/>
</dbReference>
<organism evidence="1 2">
    <name type="scientific">Oryzias javanicus</name>
    <name type="common">Javanese ricefish</name>
    <name type="synonym">Aplocheilus javanicus</name>
    <dbReference type="NCBI Taxonomy" id="123683"/>
    <lineage>
        <taxon>Eukaryota</taxon>
        <taxon>Metazoa</taxon>
        <taxon>Chordata</taxon>
        <taxon>Craniata</taxon>
        <taxon>Vertebrata</taxon>
        <taxon>Euteleostomi</taxon>
        <taxon>Actinopterygii</taxon>
        <taxon>Neopterygii</taxon>
        <taxon>Teleostei</taxon>
        <taxon>Neoteleostei</taxon>
        <taxon>Acanthomorphata</taxon>
        <taxon>Ovalentaria</taxon>
        <taxon>Atherinomorphae</taxon>
        <taxon>Beloniformes</taxon>
        <taxon>Adrianichthyidae</taxon>
        <taxon>Oryziinae</taxon>
        <taxon>Oryzias</taxon>
    </lineage>
</organism>
<evidence type="ECO:0000313" key="1">
    <source>
        <dbReference type="EMBL" id="RVE73765.1"/>
    </source>
</evidence>
<sequence length="224" mass="25952">MYPDTGSSVRIAHLLSPGPWRTLCGNDVPGLAKQGCSNNCGIFVLMYTLYIVMGAKCDFTEENMPQIRRWWCLLLITNFPMPSEEARMLTRKRRRDEQKLQGVEDASLEKMCSESISSEEGDLETSGVMGKNEQEVLLHDTMKAAKWCRTQSFKGRHSLPDVVKMDKREQKETLEELQQCDDEDRVMELREPFMFSFQLKSDFEAFCTEIMDVKKLKVYVCFEE</sequence>